<dbReference type="EMBL" id="BKCJ010008731">
    <property type="protein sequence ID" value="GEU83683.1"/>
    <property type="molecule type" value="Genomic_DNA"/>
</dbReference>
<accession>A0A6L2NBS4</accession>
<dbReference type="InterPro" id="IPR043502">
    <property type="entry name" value="DNA/RNA_pol_sf"/>
</dbReference>
<comment type="caution">
    <text evidence="2">The sequence shown here is derived from an EMBL/GenBank/DDBJ whole genome shotgun (WGS) entry which is preliminary data.</text>
</comment>
<gene>
    <name evidence="2" type="ORF">Tci_055661</name>
</gene>
<dbReference type="InterPro" id="IPR013103">
    <property type="entry name" value="RVT_2"/>
</dbReference>
<protein>
    <submittedName>
        <fullName evidence="2">Ribonuclease H-like domain-containing protein</fullName>
    </submittedName>
</protein>
<dbReference type="AlphaFoldDB" id="A0A6L2NBS4"/>
<organism evidence="2">
    <name type="scientific">Tanacetum cinerariifolium</name>
    <name type="common">Dalmatian daisy</name>
    <name type="synonym">Chrysanthemum cinerariifolium</name>
    <dbReference type="NCBI Taxonomy" id="118510"/>
    <lineage>
        <taxon>Eukaryota</taxon>
        <taxon>Viridiplantae</taxon>
        <taxon>Streptophyta</taxon>
        <taxon>Embryophyta</taxon>
        <taxon>Tracheophyta</taxon>
        <taxon>Spermatophyta</taxon>
        <taxon>Magnoliopsida</taxon>
        <taxon>eudicotyledons</taxon>
        <taxon>Gunneridae</taxon>
        <taxon>Pentapetalae</taxon>
        <taxon>asterids</taxon>
        <taxon>campanulids</taxon>
        <taxon>Asterales</taxon>
        <taxon>Asteraceae</taxon>
        <taxon>Asteroideae</taxon>
        <taxon>Anthemideae</taxon>
        <taxon>Anthemidinae</taxon>
        <taxon>Tanacetum</taxon>
    </lineage>
</organism>
<reference evidence="2" key="1">
    <citation type="journal article" date="2019" name="Sci. Rep.">
        <title>Draft genome of Tanacetum cinerariifolium, the natural source of mosquito coil.</title>
        <authorList>
            <person name="Yamashiro T."/>
            <person name="Shiraishi A."/>
            <person name="Satake H."/>
            <person name="Nakayama K."/>
        </authorList>
    </citation>
    <scope>NUCLEOTIDE SEQUENCE</scope>
</reference>
<name>A0A6L2NBS4_TANCI</name>
<evidence type="ECO:0000313" key="2">
    <source>
        <dbReference type="EMBL" id="GEU83683.1"/>
    </source>
</evidence>
<feature type="domain" description="Reverse transcriptase Ty1/copia-type" evidence="1">
    <location>
        <begin position="2"/>
        <end position="91"/>
    </location>
</feature>
<dbReference type="CDD" id="cd09272">
    <property type="entry name" value="RNase_HI_RT_Ty1"/>
    <property type="match status" value="1"/>
</dbReference>
<feature type="non-terminal residue" evidence="2">
    <location>
        <position position="1"/>
    </location>
</feature>
<dbReference type="PANTHER" id="PTHR11439">
    <property type="entry name" value="GAG-POL-RELATED RETROTRANSPOSON"/>
    <property type="match status" value="1"/>
</dbReference>
<sequence>LWLFWHKHNADGSLNRYKAHLVANGSSQLADIDVDETFSPVVKPTTIRTVLSLAISRHWPVHQLDVTNAFLNGHLFEIVYMQQPSGFQDSQHPDYKYATEVLERAGMLTCNPCRTPVDTDSKLSADGDPVSDPTLYRSLAGALQYLTFTWPDISYAVEQACLVANGSSQLEGIDVDETFSPVVKPKTIRTVLSLAIFRYWSVHQLDRSLYGLKQAPRAWFQRFATFSSVDYYFSSRRKYATKALERAGMLTCNPSRTPVDTDSKLSADGDLIFDPTLYRSLPGALQYFTFIRPDISYSVQQLYSSTTSTLVAYSDVDWAGCPTTHRSTSSYCVFLGNNVLSWSSKRQFTISRSSAEAEYQGVANAIAETCWLCNLLRELHTPLSTATLFYYDNVSVVYLSSNPMQHQRTKHIEIDIHFVRDLVSTGRIRVLHVPSHYQYADIFTKGLPKTLFDEFRSSLSIRSSLAQTAGGC</sequence>
<dbReference type="Pfam" id="PF07727">
    <property type="entry name" value="RVT_2"/>
    <property type="match status" value="1"/>
</dbReference>
<evidence type="ECO:0000259" key="1">
    <source>
        <dbReference type="Pfam" id="PF07727"/>
    </source>
</evidence>
<dbReference type="PANTHER" id="PTHR11439:SF524">
    <property type="entry name" value="RNA-DIRECTED DNA POLYMERASE, PROTEIN KINASE RLK-PELLE-DLSV FAMILY"/>
    <property type="match status" value="1"/>
</dbReference>
<proteinExistence type="predicted"/>
<dbReference type="SUPFAM" id="SSF56672">
    <property type="entry name" value="DNA/RNA polymerases"/>
    <property type="match status" value="1"/>
</dbReference>